<name>A0ABR9S119_9BURK</name>
<dbReference type="EMBL" id="JADDIV010000002">
    <property type="protein sequence ID" value="MBE7367186.1"/>
    <property type="molecule type" value="Genomic_DNA"/>
</dbReference>
<gene>
    <name evidence="2" type="ORF">IM787_06400</name>
</gene>
<reference evidence="2 3" key="1">
    <citation type="submission" date="2020-10" db="EMBL/GenBank/DDBJ databases">
        <title>Ramlibacter sp. HM2 16S ribosomal RNA gene Genome sequencing and assembly.</title>
        <authorList>
            <person name="Kang M."/>
        </authorList>
    </citation>
    <scope>NUCLEOTIDE SEQUENCE [LARGE SCALE GENOMIC DNA]</scope>
    <source>
        <strain evidence="2 3">HM2</strain>
    </source>
</reference>
<dbReference type="SUPFAM" id="SSF101801">
    <property type="entry name" value="Surface presentation of antigens (SPOA)"/>
    <property type="match status" value="1"/>
</dbReference>
<feature type="domain" description="Flagellar motor switch protein FliN-like C-terminal" evidence="1">
    <location>
        <begin position="202"/>
        <end position="265"/>
    </location>
</feature>
<dbReference type="Pfam" id="PF01052">
    <property type="entry name" value="FliMN_C"/>
    <property type="match status" value="1"/>
</dbReference>
<proteinExistence type="predicted"/>
<sequence length="270" mass="27463">MEAIVTQDGARPWRGAAAAVPLRCWEAGQLAGLSDAVQAALSSWQQAWGLAGSLTSACTVATAASLVGQDWTPLRFSGEIAAWLHAPKAAAMVATALFGDLSSAAVASEVVEACVADGWKRLAGVLQLAAAPGSTSVPASADVAPWSGAVEVVVTGVVDARLVLAPEVVEAWCASRGFARSTTRAGASQPLAAASDAVAQQMVSLQVQLVGCELDLGSLQELQVGDVLRLPHPLEAPARVLDGTGATLFGGYLGRHLGQLAVELVKNPSP</sequence>
<organism evidence="2 3">
    <name type="scientific">Ramlibacter pallidus</name>
    <dbReference type="NCBI Taxonomy" id="2780087"/>
    <lineage>
        <taxon>Bacteria</taxon>
        <taxon>Pseudomonadati</taxon>
        <taxon>Pseudomonadota</taxon>
        <taxon>Betaproteobacteria</taxon>
        <taxon>Burkholderiales</taxon>
        <taxon>Comamonadaceae</taxon>
        <taxon>Ramlibacter</taxon>
    </lineage>
</organism>
<protein>
    <submittedName>
        <fullName evidence="2">FliM/FliN family flagellar motor switch protein</fullName>
    </submittedName>
</protein>
<dbReference type="Proteomes" id="UP000806285">
    <property type="component" value="Unassembled WGS sequence"/>
</dbReference>
<keyword evidence="2" id="KW-0282">Flagellum</keyword>
<comment type="caution">
    <text evidence="2">The sequence shown here is derived from an EMBL/GenBank/DDBJ whole genome shotgun (WGS) entry which is preliminary data.</text>
</comment>
<evidence type="ECO:0000259" key="1">
    <source>
        <dbReference type="Pfam" id="PF01052"/>
    </source>
</evidence>
<keyword evidence="3" id="KW-1185">Reference proteome</keyword>
<dbReference type="InterPro" id="IPR036429">
    <property type="entry name" value="SpoA-like_sf"/>
</dbReference>
<evidence type="ECO:0000313" key="3">
    <source>
        <dbReference type="Proteomes" id="UP000806285"/>
    </source>
</evidence>
<keyword evidence="2" id="KW-0966">Cell projection</keyword>
<keyword evidence="2" id="KW-0969">Cilium</keyword>
<dbReference type="Gene3D" id="2.30.330.10">
    <property type="entry name" value="SpoA-like"/>
    <property type="match status" value="1"/>
</dbReference>
<dbReference type="InterPro" id="IPR001543">
    <property type="entry name" value="FliN-like_C"/>
</dbReference>
<accession>A0ABR9S119</accession>
<evidence type="ECO:0000313" key="2">
    <source>
        <dbReference type="EMBL" id="MBE7367186.1"/>
    </source>
</evidence>
<dbReference type="RefSeq" id="WP_193675812.1">
    <property type="nucleotide sequence ID" value="NZ_JADDIV010000002.1"/>
</dbReference>